<keyword evidence="2 7" id="KW-0813">Transport</keyword>
<dbReference type="FunFam" id="1.10.645.10:FF:000005">
    <property type="entry name" value="NADH-quinone oxidoreductase subunit D"/>
    <property type="match status" value="1"/>
</dbReference>
<dbReference type="NCBIfam" id="TIGR01962">
    <property type="entry name" value="NuoD"/>
    <property type="match status" value="1"/>
</dbReference>
<evidence type="ECO:0000256" key="5">
    <source>
        <dbReference type="ARBA" id="ARBA00030505"/>
    </source>
</evidence>
<evidence type="ECO:0000313" key="9">
    <source>
        <dbReference type="Proteomes" id="UP000504635"/>
    </source>
</evidence>
<dbReference type="PANTHER" id="PTHR11993">
    <property type="entry name" value="NADH-UBIQUINONE OXIDOREDUCTASE 49 KDA SUBUNIT"/>
    <property type="match status" value="1"/>
</dbReference>
<dbReference type="NCBIfam" id="NF004739">
    <property type="entry name" value="PRK06075.1"/>
    <property type="match status" value="1"/>
</dbReference>
<protein>
    <recommendedName>
        <fullName evidence="5">Complex I-49kD</fullName>
    </recommendedName>
    <alternativeName>
        <fullName evidence="6">NADH-ubiquinone oxidoreductase 49 kDa subunit</fullName>
    </alternativeName>
</protein>
<dbReference type="GO" id="GO:0016651">
    <property type="term" value="F:oxidoreductase activity, acting on NAD(P)H"/>
    <property type="evidence" value="ECO:0007669"/>
    <property type="project" value="InterPro"/>
</dbReference>
<gene>
    <name evidence="10" type="primary">LOC115879719</name>
</gene>
<dbReference type="Gene3D" id="1.10.645.10">
    <property type="entry name" value="Cytochrome-c3 Hydrogenase, chain B"/>
    <property type="match status" value="1"/>
</dbReference>
<evidence type="ECO:0000256" key="4">
    <source>
        <dbReference type="ARBA" id="ARBA00023027"/>
    </source>
</evidence>
<keyword evidence="9" id="KW-1185">Reference proteome</keyword>
<evidence type="ECO:0000256" key="3">
    <source>
        <dbReference type="ARBA" id="ARBA00022967"/>
    </source>
</evidence>
<dbReference type="InParanoid" id="A0A6J2XMF9"/>
<dbReference type="Pfam" id="PF00346">
    <property type="entry name" value="Complex1_49kDa"/>
    <property type="match status" value="1"/>
</dbReference>
<dbReference type="InterPro" id="IPR029014">
    <property type="entry name" value="NiFe-Hase_large"/>
</dbReference>
<evidence type="ECO:0000256" key="2">
    <source>
        <dbReference type="ARBA" id="ARBA00022448"/>
    </source>
</evidence>
<dbReference type="GO" id="GO:0051287">
    <property type="term" value="F:NAD binding"/>
    <property type="evidence" value="ECO:0007669"/>
    <property type="project" value="InterPro"/>
</dbReference>
<dbReference type="GO" id="GO:0048038">
    <property type="term" value="F:quinone binding"/>
    <property type="evidence" value="ECO:0007669"/>
    <property type="project" value="InterPro"/>
</dbReference>
<name>A0A6J2XMF9_SITOR</name>
<evidence type="ECO:0000259" key="8">
    <source>
        <dbReference type="Pfam" id="PF00346"/>
    </source>
</evidence>
<dbReference type="PROSITE" id="PS00535">
    <property type="entry name" value="COMPLEX1_49K"/>
    <property type="match status" value="1"/>
</dbReference>
<evidence type="ECO:0000313" key="10">
    <source>
        <dbReference type="RefSeq" id="XP_030752537.1"/>
    </source>
</evidence>
<sequence length="454" mass="52394">MLSRFIFNKKLPARRYISIYQKLLGKTWYPDTEYFNQFKGPVMYPDETTSKWKTLPWCAKKKPREMTVKNIRINFGPAHPAAHGCLRLITYLDGEIVRRLDPHIGLLHRGTEKLIEYKTYVQAVPYFDRLDYISVLCNEHAFCLAAEKLLNIELPRRAKYIRTLFAELTRLMNHLACTSFLTLDVGAITPLFWLFEEREKLFEICERVCGSRMHCGYFRIGGVAQDMPLGLMDDIYELVKKLPERLDEVEDLASHNRMFIARTKDIAVVTAHEALNRGFSGPMLRASGVKWDIRKAKPYEVYDELEFDVIVGTNGDVYDRFIIRIEEMRQSCRMIHQLLSKMPEGEIKVDDNKISPPKRAEMKKSMEGVIHHFKLFSRGFNVPPGSTYTAIEHPKGEFGVYLVSDGSSKPYRCKIRAPGFIHLSSLDHMCRDCYLADTVAALAALDIVFGDVDR</sequence>
<dbReference type="AlphaFoldDB" id="A0A6J2XMF9"/>
<dbReference type="RefSeq" id="XP_030752537.1">
    <property type="nucleotide sequence ID" value="XM_030896677.1"/>
</dbReference>
<dbReference type="InterPro" id="IPR022885">
    <property type="entry name" value="NDH1_su_D/H"/>
</dbReference>
<comment type="similarity">
    <text evidence="1 7">Belongs to the complex I 49 kDa subunit family.</text>
</comment>
<dbReference type="Proteomes" id="UP000504635">
    <property type="component" value="Unplaced"/>
</dbReference>
<evidence type="ECO:0000256" key="1">
    <source>
        <dbReference type="ARBA" id="ARBA00005769"/>
    </source>
</evidence>
<feature type="domain" description="NADH-quinone oxidoreductase subunit D" evidence="8">
    <location>
        <begin position="184"/>
        <end position="454"/>
    </location>
</feature>
<reference evidence="10" key="1">
    <citation type="submission" date="2025-08" db="UniProtKB">
        <authorList>
            <consortium name="RefSeq"/>
        </authorList>
    </citation>
    <scope>IDENTIFICATION</scope>
    <source>
        <tissue evidence="10">Gonads</tissue>
    </source>
</reference>
<dbReference type="HAMAP" id="MF_01358">
    <property type="entry name" value="NDH1_NuoD"/>
    <property type="match status" value="1"/>
</dbReference>
<dbReference type="KEGG" id="soy:115879719"/>
<keyword evidence="3 7" id="KW-1278">Translocase</keyword>
<organism evidence="9 10">
    <name type="scientific">Sitophilus oryzae</name>
    <name type="common">Rice weevil</name>
    <name type="synonym">Curculio oryzae</name>
    <dbReference type="NCBI Taxonomy" id="7048"/>
    <lineage>
        <taxon>Eukaryota</taxon>
        <taxon>Metazoa</taxon>
        <taxon>Ecdysozoa</taxon>
        <taxon>Arthropoda</taxon>
        <taxon>Hexapoda</taxon>
        <taxon>Insecta</taxon>
        <taxon>Pterygota</taxon>
        <taxon>Neoptera</taxon>
        <taxon>Endopterygota</taxon>
        <taxon>Coleoptera</taxon>
        <taxon>Polyphaga</taxon>
        <taxon>Cucujiformia</taxon>
        <taxon>Curculionidae</taxon>
        <taxon>Dryophthorinae</taxon>
        <taxon>Sitophilus</taxon>
    </lineage>
</organism>
<dbReference type="SUPFAM" id="SSF56762">
    <property type="entry name" value="HydB/Nqo4-like"/>
    <property type="match status" value="1"/>
</dbReference>
<accession>A0A6J2XMF9</accession>
<dbReference type="GO" id="GO:0006120">
    <property type="term" value="P:mitochondrial electron transport, NADH to ubiquinone"/>
    <property type="evidence" value="ECO:0007669"/>
    <property type="project" value="TreeGrafter"/>
</dbReference>
<dbReference type="InterPro" id="IPR014029">
    <property type="entry name" value="NADH_UbQ_OxRdtase_49kDa_CS"/>
</dbReference>
<evidence type="ECO:0000256" key="6">
    <source>
        <dbReference type="ARBA" id="ARBA00031562"/>
    </source>
</evidence>
<dbReference type="OrthoDB" id="1009at2759"/>
<evidence type="ECO:0000256" key="7">
    <source>
        <dbReference type="RuleBase" id="RU003685"/>
    </source>
</evidence>
<dbReference type="GeneID" id="115879719"/>
<dbReference type="InterPro" id="IPR001135">
    <property type="entry name" value="NADH_Q_OxRdtase_suD"/>
</dbReference>
<proteinExistence type="inferred from homology"/>
<dbReference type="GO" id="GO:0005739">
    <property type="term" value="C:mitochondrion"/>
    <property type="evidence" value="ECO:0007669"/>
    <property type="project" value="GOC"/>
</dbReference>
<keyword evidence="4 7" id="KW-0520">NAD</keyword>
<dbReference type="PANTHER" id="PTHR11993:SF10">
    <property type="entry name" value="NADH DEHYDROGENASE [UBIQUINONE] IRON-SULFUR PROTEIN 2, MITOCHONDRIAL"/>
    <property type="match status" value="1"/>
</dbReference>